<feature type="compositionally biased region" description="Polar residues" evidence="2">
    <location>
        <begin position="129"/>
        <end position="140"/>
    </location>
</feature>
<dbReference type="Gene3D" id="3.40.50.1110">
    <property type="entry name" value="SGNH hydrolase"/>
    <property type="match status" value="1"/>
</dbReference>
<evidence type="ECO:0000256" key="1">
    <source>
        <dbReference type="ARBA" id="ARBA00008668"/>
    </source>
</evidence>
<comment type="similarity">
    <text evidence="1">Belongs to the 'GDSL' lipolytic enzyme family.</text>
</comment>
<dbReference type="OrthoDB" id="1600564at2759"/>
<name>A0A2G9FX23_9LAMI</name>
<evidence type="ECO:0000256" key="2">
    <source>
        <dbReference type="SAM" id="MobiDB-lite"/>
    </source>
</evidence>
<dbReference type="EMBL" id="NKXS01009407">
    <property type="protein sequence ID" value="PIM97603.1"/>
    <property type="molecule type" value="Genomic_DNA"/>
</dbReference>
<dbReference type="GO" id="GO:0047204">
    <property type="term" value="F:chlorogenate-glucarate O-hydroxycinnamoyltransferase activity"/>
    <property type="evidence" value="ECO:0007669"/>
    <property type="project" value="UniProtKB-EC"/>
</dbReference>
<protein>
    <submittedName>
        <fullName evidence="3">Chlorogenate--glucarate O-hydroxycinnamoyltransferase</fullName>
        <ecNumber evidence="3">2.3.1.98</ecNumber>
    </submittedName>
</protein>
<feature type="region of interest" description="Disordered" evidence="2">
    <location>
        <begin position="190"/>
        <end position="217"/>
    </location>
</feature>
<dbReference type="PANTHER" id="PTHR22835:SF517">
    <property type="entry name" value="GDSL-LIKE LIPASE_ACYLHYDROLASE FAMILY PROTEIN, EXPRESSED"/>
    <property type="match status" value="1"/>
</dbReference>
<reference evidence="4" key="1">
    <citation type="journal article" date="2018" name="Gigascience">
        <title>Genome assembly of the Pink Ipe (Handroanthus impetiginosus, Bignoniaceae), a highly valued, ecologically keystone Neotropical timber forest tree.</title>
        <authorList>
            <person name="Silva-Junior O.B."/>
            <person name="Grattapaglia D."/>
            <person name="Novaes E."/>
            <person name="Collevatti R.G."/>
        </authorList>
    </citation>
    <scope>NUCLEOTIDE SEQUENCE [LARGE SCALE GENOMIC DNA]</scope>
    <source>
        <strain evidence="4">cv. UFG-1</strain>
    </source>
</reference>
<keyword evidence="3" id="KW-0808">Transferase</keyword>
<keyword evidence="4" id="KW-1185">Reference proteome</keyword>
<dbReference type="Proteomes" id="UP000231279">
    <property type="component" value="Unassembled WGS sequence"/>
</dbReference>
<sequence>MYKEAGGTGTTVNFHFVVPGLSMEFGLRRIQGDIGITDIIHYFSGLDECIIYAEDVDCSPLQAIDIEGNIIFTKNSSEVIETQTVEEEIQSLVLGIDFNDNYEELTTQASTVEPQQQDQWREEQAQDQNVNNANSRADSTVLSGGQDEALQNEGVQTMEMQNETNQFEDIRIEEQFQESLTNVRVQRQERLRKRARPEYNESTSEYDDSSDLDYVASSSEESDVVRKYNFNMTRMCGAPGVPVCKDPHRYVSWDGVHLTQNGYKIMAGWLVQDIFGKLLCLF</sequence>
<dbReference type="AlphaFoldDB" id="A0A2G9FX23"/>
<dbReference type="InterPro" id="IPR036514">
    <property type="entry name" value="SGNH_hydro_sf"/>
</dbReference>
<dbReference type="STRING" id="429701.A0A2G9FX23"/>
<dbReference type="PANTHER" id="PTHR22835">
    <property type="entry name" value="ZINC FINGER FYVE DOMAIN CONTAINING PROTEIN"/>
    <property type="match status" value="1"/>
</dbReference>
<evidence type="ECO:0000313" key="4">
    <source>
        <dbReference type="Proteomes" id="UP000231279"/>
    </source>
</evidence>
<feature type="region of interest" description="Disordered" evidence="2">
    <location>
        <begin position="109"/>
        <end position="140"/>
    </location>
</feature>
<keyword evidence="3" id="KW-0012">Acyltransferase</keyword>
<proteinExistence type="inferred from homology"/>
<dbReference type="EC" id="2.3.1.98" evidence="3"/>
<accession>A0A2G9FX23</accession>
<gene>
    <name evidence="3" type="ORF">CDL12_29926</name>
</gene>
<evidence type="ECO:0000313" key="3">
    <source>
        <dbReference type="EMBL" id="PIM97603.1"/>
    </source>
</evidence>
<organism evidence="3 4">
    <name type="scientific">Handroanthus impetiginosus</name>
    <dbReference type="NCBI Taxonomy" id="429701"/>
    <lineage>
        <taxon>Eukaryota</taxon>
        <taxon>Viridiplantae</taxon>
        <taxon>Streptophyta</taxon>
        <taxon>Embryophyta</taxon>
        <taxon>Tracheophyta</taxon>
        <taxon>Spermatophyta</taxon>
        <taxon>Magnoliopsida</taxon>
        <taxon>eudicotyledons</taxon>
        <taxon>Gunneridae</taxon>
        <taxon>Pentapetalae</taxon>
        <taxon>asterids</taxon>
        <taxon>lamiids</taxon>
        <taxon>Lamiales</taxon>
        <taxon>Bignoniaceae</taxon>
        <taxon>Crescentiina</taxon>
        <taxon>Tabebuia alliance</taxon>
        <taxon>Handroanthus</taxon>
    </lineage>
</organism>
<dbReference type="SUPFAM" id="SSF52266">
    <property type="entry name" value="SGNH hydrolase"/>
    <property type="match status" value="1"/>
</dbReference>
<comment type="caution">
    <text evidence="3">The sequence shown here is derived from an EMBL/GenBank/DDBJ whole genome shotgun (WGS) entry which is preliminary data.</text>
</comment>